<dbReference type="VEuPathDB" id="TriTrypDB:LPMP_210330"/>
<dbReference type="OrthoDB" id="261755at2759"/>
<protein>
    <submittedName>
        <fullName evidence="3">Uncharacterized protein</fullName>
    </submittedName>
</protein>
<evidence type="ECO:0000313" key="3">
    <source>
        <dbReference type="EMBL" id="AIN98114.1"/>
    </source>
</evidence>
<dbReference type="VEuPathDB" id="TriTrypDB:LPAL13_210007900"/>
<keyword evidence="4" id="KW-1185">Reference proteome</keyword>
<dbReference type="EMBL" id="CP009390">
    <property type="protein sequence ID" value="AIN98114.1"/>
    <property type="molecule type" value="Genomic_DNA"/>
</dbReference>
<evidence type="ECO:0000313" key="4">
    <source>
        <dbReference type="Proteomes" id="UP000063063"/>
    </source>
</evidence>
<gene>
    <name evidence="3" type="ORF">LPMP_210330</name>
</gene>
<evidence type="ECO:0000256" key="2">
    <source>
        <dbReference type="SAM" id="Phobius"/>
    </source>
</evidence>
<feature type="compositionally biased region" description="Low complexity" evidence="1">
    <location>
        <begin position="222"/>
        <end position="233"/>
    </location>
</feature>
<feature type="transmembrane region" description="Helical" evidence="2">
    <location>
        <begin position="156"/>
        <end position="175"/>
    </location>
</feature>
<dbReference type="AlphaFoldDB" id="A0A088RSB7"/>
<keyword evidence="2" id="KW-0812">Transmembrane</keyword>
<accession>A0A088RSB7</accession>
<name>A0A088RSB7_LEIPA</name>
<keyword evidence="2" id="KW-0472">Membrane</keyword>
<evidence type="ECO:0000256" key="1">
    <source>
        <dbReference type="SAM" id="MobiDB-lite"/>
    </source>
</evidence>
<dbReference type="RefSeq" id="XP_010698821.1">
    <property type="nucleotide sequence ID" value="XM_010700519.1"/>
</dbReference>
<keyword evidence="2" id="KW-1133">Transmembrane helix</keyword>
<dbReference type="KEGG" id="lpan:LPMP_210330"/>
<proteinExistence type="predicted"/>
<organism evidence="3 4">
    <name type="scientific">Leishmania panamensis</name>
    <dbReference type="NCBI Taxonomy" id="5679"/>
    <lineage>
        <taxon>Eukaryota</taxon>
        <taxon>Discoba</taxon>
        <taxon>Euglenozoa</taxon>
        <taxon>Kinetoplastea</taxon>
        <taxon>Metakinetoplastina</taxon>
        <taxon>Trypanosomatida</taxon>
        <taxon>Trypanosomatidae</taxon>
        <taxon>Leishmaniinae</taxon>
        <taxon>Leishmania</taxon>
        <taxon>Leishmania guyanensis species complex</taxon>
    </lineage>
</organism>
<reference evidence="3 4" key="1">
    <citation type="journal article" date="2015" name="Sci. Rep.">
        <title>The genome of Leishmania panamensis: insights into genomics of the L. (Viannia) subgenus.</title>
        <authorList>
            <person name="Llanes A."/>
            <person name="Restrepo C.M."/>
            <person name="Vecchio G.D."/>
            <person name="Anguizola F.J."/>
            <person name="Lleonart R."/>
        </authorList>
    </citation>
    <scope>NUCLEOTIDE SEQUENCE [LARGE SCALE GENOMIC DNA]</scope>
    <source>
        <strain evidence="3 4">MHOM/PA/94/PSC-1</strain>
    </source>
</reference>
<sequence>MAFFASPWARWAATVQRRCKVSPSSSSTTRSRAHSNFCVGTAESKSFQVKPNIGVPVWKPSAKYRKCKLACWLSNNLLAIAAYQLALEVGLTAIFGGLLYAHKITAQGVCEGLAAYHYPFVDWIDVEGGVYTEPVCVGPFTLNAQKMTALHTGHNIASGILPLQVLLLVVMLLPLQHASRLLRHTASTTVGASRAASGVGGGNAAAAAAATTAPPTSVLSGPRRASYARAASPKKPPATRPF</sequence>
<dbReference type="eggNOG" id="ENOG502SB26">
    <property type="taxonomic scope" value="Eukaryota"/>
</dbReference>
<feature type="transmembrane region" description="Helical" evidence="2">
    <location>
        <begin position="69"/>
        <end position="86"/>
    </location>
</feature>
<dbReference type="Proteomes" id="UP000063063">
    <property type="component" value="Chromosome 21"/>
</dbReference>
<dbReference type="GeneID" id="22574855"/>
<feature type="region of interest" description="Disordered" evidence="1">
    <location>
        <begin position="209"/>
        <end position="242"/>
    </location>
</feature>